<organism evidence="3 4">
    <name type="scientific">Synechocystis sp. (strain ATCC 27184 / PCC 6803 / Kazusa)</name>
    <dbReference type="NCBI Taxonomy" id="1111708"/>
    <lineage>
        <taxon>Bacteria</taxon>
        <taxon>Bacillati</taxon>
        <taxon>Cyanobacteriota</taxon>
        <taxon>Cyanophyceae</taxon>
        <taxon>Synechococcales</taxon>
        <taxon>Merismopediaceae</taxon>
        <taxon>Synechocystis</taxon>
    </lineage>
</organism>
<feature type="domain" description="Insertion element IS402-like" evidence="2">
    <location>
        <begin position="11"/>
        <end position="83"/>
    </location>
</feature>
<gene>
    <name evidence="3" type="ordered locus">sll1716</name>
</gene>
<name>P73414_SYNY3</name>
<dbReference type="PANTHER" id="PTHR30007:SF0">
    <property type="entry name" value="TRANSPOSASE"/>
    <property type="match status" value="1"/>
</dbReference>
<reference evidence="3 4" key="2">
    <citation type="journal article" date="1996" name="DNA Res.">
        <title>Sequence analysis of the genome of the unicellular cyanobacterium Synechocystis sp. strain PCC6803. II. Sequence determination of the entire genome and assignment of potential protein-coding regions.</title>
        <authorList>
            <person name="Kaneko T."/>
            <person name="Sato S."/>
            <person name="Kotani H."/>
            <person name="Tanaka A."/>
            <person name="Asamizu E."/>
            <person name="Nakamura Y."/>
            <person name="Miyajima N."/>
            <person name="Hirosawa M."/>
            <person name="Sugiura M."/>
            <person name="Sasamoto S."/>
            <person name="Kimura T."/>
            <person name="Hosouchi T."/>
            <person name="Matsuno A."/>
            <person name="Muraki A."/>
            <person name="Nakazaki N."/>
            <person name="Naruo K."/>
            <person name="Okumura S."/>
            <person name="Shimpo S."/>
            <person name="Takeuchi C."/>
            <person name="Wada T."/>
            <person name="Watanabe A."/>
            <person name="Yamada M."/>
            <person name="Yasuda M."/>
            <person name="Tabata S."/>
        </authorList>
    </citation>
    <scope>NUCLEOTIDE SEQUENCE [LARGE SCALE GENOMIC DNA]</scope>
    <source>
        <strain evidence="4">ATCC 27184 / PCC 6803 / Kazusa</strain>
    </source>
</reference>
<dbReference type="PIR" id="S77351">
    <property type="entry name" value="S77351"/>
</dbReference>
<dbReference type="NCBIfam" id="NF033580">
    <property type="entry name" value="transpos_IS5_3"/>
    <property type="match status" value="1"/>
</dbReference>
<evidence type="ECO:0000313" key="3">
    <source>
        <dbReference type="EMBL" id="BAA17454.1"/>
    </source>
</evidence>
<dbReference type="KEGG" id="syn:sll1716"/>
<evidence type="ECO:0000313" key="4">
    <source>
        <dbReference type="Proteomes" id="UP000001425"/>
    </source>
</evidence>
<dbReference type="PANTHER" id="PTHR30007">
    <property type="entry name" value="PHP DOMAIN PROTEIN"/>
    <property type="match status" value="1"/>
</dbReference>
<dbReference type="InterPro" id="IPR025161">
    <property type="entry name" value="IS402-like_dom"/>
</dbReference>
<protein>
    <submittedName>
        <fullName evidence="3">Transposase</fullName>
    </submittedName>
</protein>
<dbReference type="PhylomeDB" id="P73414"/>
<reference evidence="3 4" key="1">
    <citation type="journal article" date="1995" name="DNA Res.">
        <title>Sequence analysis of the genome of the unicellular cyanobacterium Synechocystis sp. strain PCC6803. I. Sequence features in the 1 Mb region from map positions 64% to 92% of the genome.</title>
        <authorList>
            <person name="Kaneko T."/>
            <person name="Tanaka A."/>
            <person name="Sato S."/>
            <person name="Kotani H."/>
            <person name="Sazuka T."/>
            <person name="Miyajima N."/>
            <person name="Sugiura M."/>
            <person name="Tabata S."/>
        </authorList>
    </citation>
    <scope>NUCLEOTIDE SEQUENCE [LARGE SCALE GENOMIC DNA]</scope>
    <source>
        <strain evidence="4">ATCC 27184 / PCC 6803 / Kazusa</strain>
    </source>
</reference>
<dbReference type="PaxDb" id="1148-1652533"/>
<evidence type="ECO:0000259" key="2">
    <source>
        <dbReference type="Pfam" id="PF13340"/>
    </source>
</evidence>
<dbReference type="eggNOG" id="COG3293">
    <property type="taxonomic scope" value="Bacteria"/>
</dbReference>
<dbReference type="STRING" id="1148.gene:10498318"/>
<dbReference type="InterPro" id="IPR002559">
    <property type="entry name" value="Transposase_11"/>
</dbReference>
<dbReference type="AlphaFoldDB" id="P73414"/>
<sequence length="261" mass="30604">MIIREFYSTDITDSQWQLVEPHLPKAKTGGRKRKTSLREILNAIFYMFRTGCAWRLLPHDFPKWRTVYGYFQQWHEDGTWKKLNRIFREKVRLKAGRNTHPSAGCLDSQSLKKAGTGQETGYDGGKKVNGRKRTILVDTMGLLLDVVVHGAHRSDHQGLILLATWFAPLWQCLQVIWTDSTFGGKDFIYWVEHTFGWNLNVVSKKQGQKGFEVLPRRWVVERTFAWFGRYRRLSKDYEYLPTTSETMLYVAMVHLMLQRLA</sequence>
<dbReference type="Proteomes" id="UP000001425">
    <property type="component" value="Chromosome"/>
</dbReference>
<dbReference type="Pfam" id="PF01609">
    <property type="entry name" value="DDE_Tnp_1"/>
    <property type="match status" value="1"/>
</dbReference>
<dbReference type="EMBL" id="BA000022">
    <property type="protein sequence ID" value="BAA17454.1"/>
    <property type="molecule type" value="Genomic_DNA"/>
</dbReference>
<dbReference type="Pfam" id="PF13340">
    <property type="entry name" value="DUF4096"/>
    <property type="match status" value="1"/>
</dbReference>
<dbReference type="GO" id="GO:0003677">
    <property type="term" value="F:DNA binding"/>
    <property type="evidence" value="ECO:0007669"/>
    <property type="project" value="InterPro"/>
</dbReference>
<dbReference type="GO" id="GO:0006313">
    <property type="term" value="P:DNA transposition"/>
    <property type="evidence" value="ECO:0007669"/>
    <property type="project" value="InterPro"/>
</dbReference>
<proteinExistence type="predicted"/>
<accession>P73414</accession>
<dbReference type="EnsemblBacteria" id="BAA17454">
    <property type="protein sequence ID" value="BAA17454"/>
    <property type="gene ID" value="BAA17454"/>
</dbReference>
<evidence type="ECO:0000259" key="1">
    <source>
        <dbReference type="Pfam" id="PF01609"/>
    </source>
</evidence>
<feature type="domain" description="Transposase IS4-like" evidence="1">
    <location>
        <begin position="101"/>
        <end position="255"/>
    </location>
</feature>
<dbReference type="InParanoid" id="P73414"/>
<dbReference type="GO" id="GO:0004803">
    <property type="term" value="F:transposase activity"/>
    <property type="evidence" value="ECO:0007669"/>
    <property type="project" value="InterPro"/>
</dbReference>
<keyword evidence="4" id="KW-1185">Reference proteome</keyword>